<dbReference type="FunFam" id="1.10.510.10:FF:000078">
    <property type="entry name" value="Serine/threonine-protein kinase PRP4 homolog"/>
    <property type="match status" value="1"/>
</dbReference>
<dbReference type="RefSeq" id="XP_031858771.1">
    <property type="nucleotide sequence ID" value="XM_032006990.1"/>
</dbReference>
<keyword evidence="5" id="KW-0418">Kinase</keyword>
<keyword evidence="4" id="KW-0547">Nucleotide-binding</keyword>
<protein>
    <recommendedName>
        <fullName evidence="1">non-specific serine/threonine protein kinase</fullName>
        <ecNumber evidence="1">2.7.11.1</ecNumber>
    </recommendedName>
</protein>
<evidence type="ECO:0000256" key="6">
    <source>
        <dbReference type="ARBA" id="ARBA00022840"/>
    </source>
</evidence>
<dbReference type="GO" id="GO:0005524">
    <property type="term" value="F:ATP binding"/>
    <property type="evidence" value="ECO:0007669"/>
    <property type="project" value="UniProtKB-UniRule"/>
</dbReference>
<evidence type="ECO:0000256" key="1">
    <source>
        <dbReference type="ARBA" id="ARBA00012513"/>
    </source>
</evidence>
<keyword evidence="10" id="KW-1185">Reference proteome</keyword>
<dbReference type="EMBL" id="CP144054">
    <property type="protein sequence ID" value="WWD18071.1"/>
    <property type="molecule type" value="Genomic_DNA"/>
</dbReference>
<dbReference type="PROSITE" id="PS00107">
    <property type="entry name" value="PROTEIN_KINASE_ATP"/>
    <property type="match status" value="1"/>
</dbReference>
<evidence type="ECO:0000313" key="9">
    <source>
        <dbReference type="EMBL" id="WWD18071.1"/>
    </source>
</evidence>
<dbReference type="SMART" id="SM00220">
    <property type="entry name" value="S_TKc"/>
    <property type="match status" value="1"/>
</dbReference>
<feature type="region of interest" description="Disordered" evidence="8">
    <location>
        <begin position="1"/>
        <end position="262"/>
    </location>
</feature>
<evidence type="ECO:0000256" key="8">
    <source>
        <dbReference type="SAM" id="MobiDB-lite"/>
    </source>
</evidence>
<dbReference type="GeneID" id="43591158"/>
<dbReference type="PANTHER" id="PTHR24058:SF103">
    <property type="entry name" value="SERINE_THREONINE-PROTEIN KINASE PRP4 HOMOLOG"/>
    <property type="match status" value="1"/>
</dbReference>
<comment type="similarity">
    <text evidence="7">Belongs to the protein kinase superfamily. CMGC Ser/Thr protein kinase family.</text>
</comment>
<dbReference type="InterPro" id="IPR008271">
    <property type="entry name" value="Ser/Thr_kinase_AS"/>
</dbReference>
<proteinExistence type="inferred from homology"/>
<reference evidence="9" key="1">
    <citation type="submission" date="2017-08" db="EMBL/GenBank/DDBJ databases">
        <authorList>
            <person name="Cuomo C."/>
            <person name="Billmyre B."/>
            <person name="Heitman J."/>
        </authorList>
    </citation>
    <scope>NUCLEOTIDE SEQUENCE</scope>
    <source>
        <strain evidence="9">CBS 12478</strain>
    </source>
</reference>
<dbReference type="GO" id="GO:0045292">
    <property type="term" value="P:mRNA cis splicing, via spliceosome"/>
    <property type="evidence" value="ECO:0007669"/>
    <property type="project" value="InterPro"/>
</dbReference>
<feature type="compositionally biased region" description="Low complexity" evidence="8">
    <location>
        <begin position="157"/>
        <end position="166"/>
    </location>
</feature>
<evidence type="ECO:0000256" key="7">
    <source>
        <dbReference type="ARBA" id="ARBA00023596"/>
    </source>
</evidence>
<evidence type="ECO:0000313" key="10">
    <source>
        <dbReference type="Proteomes" id="UP000322225"/>
    </source>
</evidence>
<accession>A0A5M6BSV8</accession>
<dbReference type="InterPro" id="IPR000719">
    <property type="entry name" value="Prot_kinase_dom"/>
</dbReference>
<dbReference type="Gene3D" id="3.30.200.20">
    <property type="entry name" value="Phosphorylase Kinase, domain 1"/>
    <property type="match status" value="1"/>
</dbReference>
<feature type="compositionally biased region" description="Acidic residues" evidence="8">
    <location>
        <begin position="242"/>
        <end position="255"/>
    </location>
</feature>
<dbReference type="GO" id="GO:0004674">
    <property type="term" value="F:protein serine/threonine kinase activity"/>
    <property type="evidence" value="ECO:0007669"/>
    <property type="project" value="UniProtKB-KW"/>
</dbReference>
<feature type="compositionally biased region" description="Pro residues" evidence="8">
    <location>
        <begin position="167"/>
        <end position="187"/>
    </location>
</feature>
<dbReference type="PROSITE" id="PS50011">
    <property type="entry name" value="PROTEIN_KINASE_DOM"/>
    <property type="match status" value="1"/>
</dbReference>
<reference evidence="9" key="2">
    <citation type="submission" date="2024-01" db="EMBL/GenBank/DDBJ databases">
        <title>Comparative genomics of Cryptococcus and Kwoniella reveals pathogenesis evolution and contrasting modes of karyotype evolution via chromosome fusion or intercentromeric recombination.</title>
        <authorList>
            <person name="Coelho M.A."/>
            <person name="David-Palma M."/>
            <person name="Shea T."/>
            <person name="Bowers K."/>
            <person name="McGinley-Smith S."/>
            <person name="Mohammad A.W."/>
            <person name="Gnirke A."/>
            <person name="Yurkov A.M."/>
            <person name="Nowrousian M."/>
            <person name="Sun S."/>
            <person name="Cuomo C.A."/>
            <person name="Heitman J."/>
        </authorList>
    </citation>
    <scope>NUCLEOTIDE SEQUENCE</scope>
    <source>
        <strain evidence="9">CBS 12478</strain>
    </source>
</reference>
<name>A0A5M6BSV8_9TREE</name>
<dbReference type="AlphaFoldDB" id="A0A5M6BSV8"/>
<dbReference type="PANTHER" id="PTHR24058">
    <property type="entry name" value="DUAL SPECIFICITY PROTEIN KINASE"/>
    <property type="match status" value="1"/>
</dbReference>
<feature type="region of interest" description="Disordered" evidence="8">
    <location>
        <begin position="277"/>
        <end position="390"/>
    </location>
</feature>
<dbReference type="Pfam" id="PF00069">
    <property type="entry name" value="Pkinase"/>
    <property type="match status" value="1"/>
</dbReference>
<evidence type="ECO:0000256" key="5">
    <source>
        <dbReference type="ARBA" id="ARBA00022777"/>
    </source>
</evidence>
<dbReference type="Proteomes" id="UP000322225">
    <property type="component" value="Chromosome 4"/>
</dbReference>
<organism evidence="9 10">
    <name type="scientific">Kwoniella shandongensis</name>
    <dbReference type="NCBI Taxonomy" id="1734106"/>
    <lineage>
        <taxon>Eukaryota</taxon>
        <taxon>Fungi</taxon>
        <taxon>Dikarya</taxon>
        <taxon>Basidiomycota</taxon>
        <taxon>Agaricomycotina</taxon>
        <taxon>Tremellomycetes</taxon>
        <taxon>Tremellales</taxon>
        <taxon>Cryptococcaceae</taxon>
        <taxon>Kwoniella</taxon>
    </lineage>
</organism>
<keyword evidence="3" id="KW-0808">Transferase</keyword>
<dbReference type="KEGG" id="ksn:43591158"/>
<feature type="compositionally biased region" description="Basic and acidic residues" evidence="8">
    <location>
        <begin position="20"/>
        <end position="144"/>
    </location>
</feature>
<keyword evidence="6" id="KW-0067">ATP-binding</keyword>
<feature type="compositionally biased region" description="Polar residues" evidence="8">
    <location>
        <begin position="304"/>
        <end position="324"/>
    </location>
</feature>
<evidence type="ECO:0000256" key="3">
    <source>
        <dbReference type="ARBA" id="ARBA00022679"/>
    </source>
</evidence>
<dbReference type="InterPro" id="IPR050494">
    <property type="entry name" value="Ser_Thr_dual-spec_kinase"/>
</dbReference>
<dbReference type="Gene3D" id="1.10.510.10">
    <property type="entry name" value="Transferase(Phosphotransferase) domain 1"/>
    <property type="match status" value="1"/>
</dbReference>
<dbReference type="CDD" id="cd14135">
    <property type="entry name" value="STKc_PRP4"/>
    <property type="match status" value="1"/>
</dbReference>
<dbReference type="SUPFAM" id="SSF56112">
    <property type="entry name" value="Protein kinase-like (PK-like)"/>
    <property type="match status" value="1"/>
</dbReference>
<dbReference type="EC" id="2.7.11.1" evidence="1"/>
<sequence>MASSGTKRPFQDETISNSGRSDRSRSHDEGRRTKPKDWRDAFLDEDEPRRRDRDRGDYRRRDDHDDRDRDRHRDRDSGRRQDYDNRDRDRDRRHGDGHRERDYREREPARGGGDYSRRHGDRSDRRRDDRDDRSSYRHRDRPDKEEGELEPSPPKPSTSRPSGSPSRMPPVEPPRPIQSNSRPPPVGPRAGGGFQPVSVPIQCRASTSGNRLPPHSRFFPGAAEASTSQQPRVEEEVKKPEPEEEEPVVVLEEERDPEKVLEERRRKREEIMAKFRANGGKAPAAATTPKIVIGDLPGPGTGAESVTSAGTRTGYQTGTTSATGATPLLKHLGTRSTSVLPPGTSAPTPLTGHEPSLASTPLGHDFDLTKGADPAGTSVIPPETKAIGPGADMMVSAADYDPTAEAMADREKRQKDMESMKVEAKEVADGVGEPILVDEKPNVEDEYEEVEIEEEDEDDEFDMFAAFGDEEKEKKKRKVVVRRLKNGSNANGTKQEIVKKPASTIQVADNLDDSDGYYRITPGEILDDGRYQITITLGKGMFSAVVKAKVLKAVGQERRQDVVGKEVAIKVIRSQESMYVSGRKEAQILKKLNEADPEDKKHIVRLERTFEHRGHLCIVTESLSMNLRDVIKRFGKDVGLNMRAVRAYAHQLFLALSLMRKCSVVHADIKPDNVLVSENKATLKVCDLGSAAEITEGEITPYLVSRFYRAPEIILGLPYDTAIDMWSVGCTLYELYTGKILFPGRSNNHMLLLMMELKGKLNHRMIKKATFGSMHFDETMNFISIEKDKITGQDVAKTLVISKASKDLKARLLPPSSVQLKMKDEELKPMLNFVDLIDKCLQLDPARRLTPRDALLHPFLTS</sequence>
<dbReference type="InterPro" id="IPR017441">
    <property type="entry name" value="Protein_kinase_ATP_BS"/>
</dbReference>
<dbReference type="InterPro" id="IPR011009">
    <property type="entry name" value="Kinase-like_dom_sf"/>
</dbReference>
<dbReference type="InterPro" id="IPR044092">
    <property type="entry name" value="STKc_PRP4"/>
</dbReference>
<gene>
    <name evidence="9" type="ORF">CI109_102518</name>
</gene>
<keyword evidence="2" id="KW-0723">Serine/threonine-protein kinase</keyword>
<evidence type="ECO:0000256" key="4">
    <source>
        <dbReference type="ARBA" id="ARBA00022741"/>
    </source>
</evidence>
<evidence type="ECO:0000256" key="2">
    <source>
        <dbReference type="ARBA" id="ARBA00022527"/>
    </source>
</evidence>
<feature type="compositionally biased region" description="Basic and acidic residues" evidence="8">
    <location>
        <begin position="232"/>
        <end position="241"/>
    </location>
</feature>
<dbReference type="PROSITE" id="PS00108">
    <property type="entry name" value="PROTEIN_KINASE_ST"/>
    <property type="match status" value="1"/>
</dbReference>
<dbReference type="OrthoDB" id="9332038at2759"/>